<evidence type="ECO:0000313" key="13">
    <source>
        <dbReference type="WBParaSite" id="Pan_g14800.t1"/>
    </source>
</evidence>
<keyword evidence="6" id="KW-0206">Cytoskeleton</keyword>
<keyword evidence="7" id="KW-0131">Cell cycle</keyword>
<evidence type="ECO:0000256" key="9">
    <source>
        <dbReference type="PROSITE-ProRule" id="PRU00103"/>
    </source>
</evidence>
<dbReference type="GO" id="GO:0061863">
    <property type="term" value="F:microtubule plus end polymerase"/>
    <property type="evidence" value="ECO:0007669"/>
    <property type="project" value="InterPro"/>
</dbReference>
<feature type="compositionally biased region" description="Low complexity" evidence="10">
    <location>
        <begin position="273"/>
        <end position="282"/>
    </location>
</feature>
<organism evidence="12 13">
    <name type="scientific">Panagrellus redivivus</name>
    <name type="common">Microworm</name>
    <dbReference type="NCBI Taxonomy" id="6233"/>
    <lineage>
        <taxon>Eukaryota</taxon>
        <taxon>Metazoa</taxon>
        <taxon>Ecdysozoa</taxon>
        <taxon>Nematoda</taxon>
        <taxon>Chromadorea</taxon>
        <taxon>Rhabditida</taxon>
        <taxon>Tylenchina</taxon>
        <taxon>Panagrolaimomorpha</taxon>
        <taxon>Panagrolaimoidea</taxon>
        <taxon>Panagrolaimidae</taxon>
        <taxon>Panagrellus</taxon>
    </lineage>
</organism>
<dbReference type="Gene3D" id="1.25.10.10">
    <property type="entry name" value="Leucine-rich Repeat Variant"/>
    <property type="match status" value="3"/>
</dbReference>
<evidence type="ECO:0000256" key="10">
    <source>
        <dbReference type="SAM" id="MobiDB-lite"/>
    </source>
</evidence>
<comment type="subcellular location">
    <subcellularLocation>
        <location evidence="1">Cytoplasm</location>
        <location evidence="1">Cytoskeleton</location>
        <location evidence="1">Microtubule organizing center</location>
        <location evidence="1">Centrosome</location>
    </subcellularLocation>
</comment>
<evidence type="ECO:0000256" key="3">
    <source>
        <dbReference type="ARBA" id="ARBA00022618"/>
    </source>
</evidence>
<evidence type="ECO:0000256" key="6">
    <source>
        <dbReference type="ARBA" id="ARBA00023212"/>
    </source>
</evidence>
<dbReference type="GO" id="GO:0051010">
    <property type="term" value="F:microtubule plus-end binding"/>
    <property type="evidence" value="ECO:0007669"/>
    <property type="project" value="InterPro"/>
</dbReference>
<dbReference type="FunFam" id="1.25.10.10:FF:000019">
    <property type="entry name" value="Cytoskeleton-associated protein 5"/>
    <property type="match status" value="2"/>
</dbReference>
<dbReference type="InterPro" id="IPR016024">
    <property type="entry name" value="ARM-type_fold"/>
</dbReference>
<keyword evidence="4" id="KW-0677">Repeat</keyword>
<feature type="region of interest" description="Disordered" evidence="10">
    <location>
        <begin position="247"/>
        <end position="284"/>
    </location>
</feature>
<evidence type="ECO:0000259" key="11">
    <source>
        <dbReference type="SMART" id="SM01349"/>
    </source>
</evidence>
<evidence type="ECO:0000256" key="4">
    <source>
        <dbReference type="ARBA" id="ARBA00022737"/>
    </source>
</evidence>
<dbReference type="PANTHER" id="PTHR12609">
    <property type="entry name" value="MICROTUBULE ASSOCIATED PROTEIN XMAP215"/>
    <property type="match status" value="1"/>
</dbReference>
<keyword evidence="2" id="KW-0963">Cytoplasm</keyword>
<dbReference type="InterPro" id="IPR045110">
    <property type="entry name" value="XMAP215"/>
</dbReference>
<evidence type="ECO:0000256" key="2">
    <source>
        <dbReference type="ARBA" id="ARBA00022490"/>
    </source>
</evidence>
<feature type="repeat" description="HEAT" evidence="9">
    <location>
        <begin position="179"/>
        <end position="217"/>
    </location>
</feature>
<feature type="compositionally biased region" description="Low complexity" evidence="10">
    <location>
        <begin position="247"/>
        <end position="261"/>
    </location>
</feature>
<dbReference type="Proteomes" id="UP000492821">
    <property type="component" value="Unassembled WGS sequence"/>
</dbReference>
<dbReference type="SMART" id="SM01349">
    <property type="entry name" value="TOG"/>
    <property type="match status" value="3"/>
</dbReference>
<reference evidence="13" key="2">
    <citation type="submission" date="2020-10" db="UniProtKB">
        <authorList>
            <consortium name="WormBaseParasite"/>
        </authorList>
    </citation>
    <scope>IDENTIFICATION</scope>
</reference>
<feature type="region of interest" description="Disordered" evidence="10">
    <location>
        <begin position="860"/>
        <end position="920"/>
    </location>
</feature>
<dbReference type="GO" id="GO:0051231">
    <property type="term" value="P:spindle elongation"/>
    <property type="evidence" value="ECO:0007669"/>
    <property type="project" value="UniProtKB-ARBA"/>
</dbReference>
<feature type="domain" description="TOG" evidence="11">
    <location>
        <begin position="6"/>
        <end position="248"/>
    </location>
</feature>
<feature type="domain" description="TOG" evidence="11">
    <location>
        <begin position="635"/>
        <end position="867"/>
    </location>
</feature>
<feature type="domain" description="TOG" evidence="11">
    <location>
        <begin position="288"/>
        <end position="525"/>
    </location>
</feature>
<feature type="repeat" description="HEAT" evidence="9">
    <location>
        <begin position="461"/>
        <end position="499"/>
    </location>
</feature>
<proteinExistence type="inferred from homology"/>
<dbReference type="Pfam" id="PF21041">
    <property type="entry name" value="XMAP215_CLASP_TOG"/>
    <property type="match status" value="3"/>
</dbReference>
<dbReference type="InterPro" id="IPR048491">
    <property type="entry name" value="XMAP215_CLASP_TOG"/>
</dbReference>
<reference evidence="12" key="1">
    <citation type="journal article" date="2013" name="Genetics">
        <title>The draft genome and transcriptome of Panagrellus redivivus are shaped by the harsh demands of a free-living lifestyle.</title>
        <authorList>
            <person name="Srinivasan J."/>
            <person name="Dillman A.R."/>
            <person name="Macchietto M.G."/>
            <person name="Heikkinen L."/>
            <person name="Lakso M."/>
            <person name="Fracchia K.M."/>
            <person name="Antoshechkin I."/>
            <person name="Mortazavi A."/>
            <person name="Wong G."/>
            <person name="Sternberg P.W."/>
        </authorList>
    </citation>
    <scope>NUCLEOTIDE SEQUENCE [LARGE SCALE GENOMIC DNA]</scope>
    <source>
        <strain evidence="12">MT8872</strain>
    </source>
</reference>
<keyword evidence="12" id="KW-1185">Reference proteome</keyword>
<feature type="region of interest" description="Disordered" evidence="10">
    <location>
        <begin position="540"/>
        <end position="605"/>
    </location>
</feature>
<dbReference type="SUPFAM" id="SSF48371">
    <property type="entry name" value="ARM repeat"/>
    <property type="match status" value="1"/>
</dbReference>
<dbReference type="InterPro" id="IPR011989">
    <property type="entry name" value="ARM-like"/>
</dbReference>
<name>A0A7E4UZT1_PANRE</name>
<keyword evidence="3" id="KW-0132">Cell division</keyword>
<dbReference type="GO" id="GO:0051301">
    <property type="term" value="P:cell division"/>
    <property type="evidence" value="ECO:0007669"/>
    <property type="project" value="UniProtKB-KW"/>
</dbReference>
<dbReference type="GO" id="GO:0030951">
    <property type="term" value="P:establishment or maintenance of microtubule cytoskeleton polarity"/>
    <property type="evidence" value="ECO:0007669"/>
    <property type="project" value="InterPro"/>
</dbReference>
<dbReference type="GO" id="GO:0005874">
    <property type="term" value="C:microtubule"/>
    <property type="evidence" value="ECO:0007669"/>
    <property type="project" value="UniProtKB-ARBA"/>
</dbReference>
<comment type="similarity">
    <text evidence="8">Belongs to the TOG/XMAP215 family.</text>
</comment>
<dbReference type="InterPro" id="IPR021133">
    <property type="entry name" value="HEAT_type_2"/>
</dbReference>
<evidence type="ECO:0000313" key="12">
    <source>
        <dbReference type="Proteomes" id="UP000492821"/>
    </source>
</evidence>
<dbReference type="WBParaSite" id="Pan_g14800.t1">
    <property type="protein sequence ID" value="Pan_g14800.t1"/>
    <property type="gene ID" value="Pan_g14800"/>
</dbReference>
<evidence type="ECO:0000256" key="1">
    <source>
        <dbReference type="ARBA" id="ARBA00004300"/>
    </source>
</evidence>
<protein>
    <submittedName>
        <fullName evidence="13">TOG domain-containing protein</fullName>
    </submittedName>
</protein>
<accession>A0A7E4UZT1</accession>
<sequence>MADAFDFLDEYDITANLPDDFEESLASKKWTDRRDALQGVLDKITEHPKLAVKASYDTLLSQLKQVIEKDANINNQALAAKLLTGIANGLRTKFAPHAPSIYPALFEKFKEKKPQLREPLCECVDAFGKTINLEIIVDDLIAAMAKPNPSIKQQLDNFIFRQLVRFTTATHPKKFVKAVVPQLVKHAEDSDKDVRDAALLALGGIGRLTGDSILNNLIGPLSGDALKMAKVKEGKEKAQTEFDALAAASAPPAPSTPVATAKSNGDASPAPPTANSATSGASEPDPWEFLDPVDILPKLPENFNENLASKKWLERKEALESLLALAVDNPRLDPKVSYHEIVETLARVLGKDSNINVAAVAAKCITQLAKGLRQKFAPHIPTVSPVIFDKFKEKKIILRDPLVNTIDAIHATSNLDVICDDIVAAFGKPNPNVKIQTNLFLYRVFKVCNKDTAPKKSVKALTPLIVKCTAESDPEVREAAFSALGAIYKALGPKIFLPMLGELATDKMKMAQVDKFKDQALKESGIEVVSEMVQSIHKPAPEAVKTAPKIVKPPQPQPAEVEVEEEEEPLKPLAKSDEKPKRRSRHPSPVVTEEPKSPAGVLSASSNRALRVKEERLLKTLRWNFKTPDDEHINQLMSQFTVVAKPELVALLFSKDFKQHIKALELIQKQLSTDPAVLLSYDLLLRWATLRFFDTNPQSLNKTLEFLLDLLVNMEQEGYKFTDSDVAAFIPYVMLKIGDTKDVVRTLCRRVVSQSTVISSPDKIFPLLIDALNTKNSRQKAECLALCEHFLDIFSIGICSNPSQALKPIAACISERDSTARSNALNCMVAVWRKIGDRLYPMIGTLPAKEKAMLDERIKRMGREPAPVNDELRLTPLSRDQDASTLSLGNGDALEDTPKMSARSRSTSRNPRRNDTFNGNETMTIASDHNAANTTFDVPSRRTIPSNVPLRSLFAIDAKFYAPLPLPPPRYVPKYVRGLRKIELPPVLQTDNAIAMTLPRSDRSSARTRTGTNTTNVSGGSFSGDMMSDCIDKNLSLMGSDDAREVVSAAKELIYLFRDQANYTTYLINKAEIIAKTIAVQFSVIRTVHLAASASGDDTSQILRNLCNLATFFIHQKPALQRVTYASLKLLLSELLRYLTDERSCLVEDAASISRSVNVITVKLCETADINESIAACFALLEEYLCTGAPSKLIELLLKCIFKRSENLNDSDGYCAIQADRFLILVDGILMHFPKNTNNLTERVGDSIRLVVQRLLGAKGSEFESYLVVCSPQGELKPYLQQCIRKYNALSKKTSMAKKRSLAEIFELMQGGLNDSALSELYFYMESHPEEKTEFESLLSTFPLKSSVLYYFDEFRNQLKKGTPKSFHQLYMEVLAEAGHTQALAAGPNHKHTEGHLNISLPFSMPGKMTTSTPVRGASQFQPPPLTVTPISSKQIDFYKKRISEIKASSQK</sequence>
<dbReference type="InterPro" id="IPR034085">
    <property type="entry name" value="TOG"/>
</dbReference>
<keyword evidence="5" id="KW-0498">Mitosis</keyword>
<dbReference type="GO" id="GO:0046785">
    <property type="term" value="P:microtubule polymerization"/>
    <property type="evidence" value="ECO:0007669"/>
    <property type="project" value="InterPro"/>
</dbReference>
<evidence type="ECO:0000256" key="8">
    <source>
        <dbReference type="ARBA" id="ARBA00025722"/>
    </source>
</evidence>
<evidence type="ECO:0000256" key="5">
    <source>
        <dbReference type="ARBA" id="ARBA00022776"/>
    </source>
</evidence>
<dbReference type="FunFam" id="1.25.10.10:FF:000050">
    <property type="entry name" value="Cytoskeleton-associated protein 5 isoform X1"/>
    <property type="match status" value="1"/>
</dbReference>
<dbReference type="PROSITE" id="PS50077">
    <property type="entry name" value="HEAT_REPEAT"/>
    <property type="match status" value="2"/>
</dbReference>
<evidence type="ECO:0000256" key="7">
    <source>
        <dbReference type="ARBA" id="ARBA00023306"/>
    </source>
</evidence>
<dbReference type="GO" id="GO:0005813">
    <property type="term" value="C:centrosome"/>
    <property type="evidence" value="ECO:0007669"/>
    <property type="project" value="UniProtKB-SubCell"/>
</dbReference>